<dbReference type="AlphaFoldDB" id="A0A5A7P9E9"/>
<keyword evidence="1" id="KW-0548">Nucleotidyltransferase</keyword>
<accession>A0A5A7P9E9</accession>
<sequence length="106" mass="12329">MAIAAAERNQHFSVDFSWAQGIKLHLSYEERIFFNTHSVKPQTLSNIFILVPRPEHVGIYQDIDRFTRKAEISGSSINQTTNQQWEFRLGHGECSRYYINFPLVIA</sequence>
<name>A0A5A7P9E9_STRAF</name>
<reference evidence="2" key="1">
    <citation type="journal article" date="2019" name="Curr. Biol.">
        <title>Genome Sequence of Striga asiatica Provides Insight into the Evolution of Plant Parasitism.</title>
        <authorList>
            <person name="Yoshida S."/>
            <person name="Kim S."/>
            <person name="Wafula E.K."/>
            <person name="Tanskanen J."/>
            <person name="Kim Y.M."/>
            <person name="Honaas L."/>
            <person name="Yang Z."/>
            <person name="Spallek T."/>
            <person name="Conn C.E."/>
            <person name="Ichihashi Y."/>
            <person name="Cheong K."/>
            <person name="Cui S."/>
            <person name="Der J.P."/>
            <person name="Gundlach H."/>
            <person name="Jiao Y."/>
            <person name="Hori C."/>
            <person name="Ishida J.K."/>
            <person name="Kasahara H."/>
            <person name="Kiba T."/>
            <person name="Kim M.S."/>
            <person name="Koo N."/>
            <person name="Laohavisit A."/>
            <person name="Lee Y.H."/>
            <person name="Lumba S."/>
            <person name="McCourt P."/>
            <person name="Mortimer J.C."/>
            <person name="Mutuku J.M."/>
            <person name="Nomura T."/>
            <person name="Sasaki-Sekimoto Y."/>
            <person name="Seto Y."/>
            <person name="Wang Y."/>
            <person name="Wakatake T."/>
            <person name="Sakakibara H."/>
            <person name="Demura T."/>
            <person name="Yamaguchi S."/>
            <person name="Yoneyama K."/>
            <person name="Manabe R.I."/>
            <person name="Nelson D.C."/>
            <person name="Schulman A.H."/>
            <person name="Timko M.P."/>
            <person name="dePamphilis C.W."/>
            <person name="Choi D."/>
            <person name="Shirasu K."/>
        </authorList>
    </citation>
    <scope>NUCLEOTIDE SEQUENCE [LARGE SCALE GENOMIC DNA]</scope>
    <source>
        <strain evidence="2">cv. UVA1</strain>
    </source>
</reference>
<keyword evidence="1" id="KW-0696">RNA-directed RNA polymerase</keyword>
<protein>
    <submittedName>
        <fullName evidence="1">RNA-directed RNA polymerase catalytic subunit</fullName>
    </submittedName>
</protein>
<comment type="caution">
    <text evidence="1">The sequence shown here is derived from an EMBL/GenBank/DDBJ whole genome shotgun (WGS) entry which is preliminary data.</text>
</comment>
<dbReference type="GO" id="GO:0003968">
    <property type="term" value="F:RNA-directed RNA polymerase activity"/>
    <property type="evidence" value="ECO:0007669"/>
    <property type="project" value="UniProtKB-KW"/>
</dbReference>
<keyword evidence="1" id="KW-0808">Transferase</keyword>
<evidence type="ECO:0000313" key="1">
    <source>
        <dbReference type="EMBL" id="GER29455.1"/>
    </source>
</evidence>
<dbReference type="EMBL" id="BKCP01003891">
    <property type="protein sequence ID" value="GER29455.1"/>
    <property type="molecule type" value="Genomic_DNA"/>
</dbReference>
<evidence type="ECO:0000313" key="2">
    <source>
        <dbReference type="Proteomes" id="UP000325081"/>
    </source>
</evidence>
<keyword evidence="2" id="KW-1185">Reference proteome</keyword>
<dbReference type="Proteomes" id="UP000325081">
    <property type="component" value="Unassembled WGS sequence"/>
</dbReference>
<organism evidence="1 2">
    <name type="scientific">Striga asiatica</name>
    <name type="common">Asiatic witchweed</name>
    <name type="synonym">Buchnera asiatica</name>
    <dbReference type="NCBI Taxonomy" id="4170"/>
    <lineage>
        <taxon>Eukaryota</taxon>
        <taxon>Viridiplantae</taxon>
        <taxon>Streptophyta</taxon>
        <taxon>Embryophyta</taxon>
        <taxon>Tracheophyta</taxon>
        <taxon>Spermatophyta</taxon>
        <taxon>Magnoliopsida</taxon>
        <taxon>eudicotyledons</taxon>
        <taxon>Gunneridae</taxon>
        <taxon>Pentapetalae</taxon>
        <taxon>asterids</taxon>
        <taxon>lamiids</taxon>
        <taxon>Lamiales</taxon>
        <taxon>Orobanchaceae</taxon>
        <taxon>Buchnereae</taxon>
        <taxon>Striga</taxon>
    </lineage>
</organism>
<gene>
    <name evidence="1" type="ORF">STAS_05327</name>
</gene>
<proteinExistence type="predicted"/>